<dbReference type="GO" id="GO:0003735">
    <property type="term" value="F:structural constituent of ribosome"/>
    <property type="evidence" value="ECO:0007669"/>
    <property type="project" value="InterPro"/>
</dbReference>
<evidence type="ECO:0000313" key="2">
    <source>
        <dbReference type="EMBL" id="CAJ1942743.1"/>
    </source>
</evidence>
<sequence length="245" mass="27550">MTHWWRSAAGHLRTVAVSRFSSSVFRRSHYHTIQAIPRECTGSKVSARDRMQGRIPAVVFFQNLLDKNLDGRSQSKKHLLTVEKKQIKAILNSFDVPYFCSTRFPLQIRAGSGSSHLVESGTVLPIKIHKDEESGQILNLVFVWAEDGMKLKVDVPVVFKGEDVCTGIQKGGFLNKIRPSLKYLGPSEHIPSKIVVDVSNLDIEDRIFIRDIEVHPSLKLLSKNENMPICKVVPISLGNKEPIVE</sequence>
<evidence type="ECO:0000259" key="1">
    <source>
        <dbReference type="Pfam" id="PF14693"/>
    </source>
</evidence>
<dbReference type="Gene3D" id="2.170.120.20">
    <property type="entry name" value="Ribosomal protein L25, beta domain"/>
    <property type="match status" value="1"/>
</dbReference>
<dbReference type="SUPFAM" id="SSF50715">
    <property type="entry name" value="Ribosomal protein L25-like"/>
    <property type="match status" value="1"/>
</dbReference>
<evidence type="ECO:0000313" key="3">
    <source>
        <dbReference type="Proteomes" id="UP001189624"/>
    </source>
</evidence>
<dbReference type="AlphaFoldDB" id="A0AA86VDS0"/>
<gene>
    <name evidence="2" type="ORF">AYBTSS11_LOCUS10998</name>
</gene>
<feature type="domain" description="Large ribosomal subunit protein bL25 beta" evidence="1">
    <location>
        <begin position="150"/>
        <end position="234"/>
    </location>
</feature>
<dbReference type="FunFam" id="2.170.120.20:FF:000006">
    <property type="entry name" value="Ribosomal protein L25/Gln-tRNA synthetase, anti-codon-binding domain-containing protein"/>
    <property type="match status" value="1"/>
</dbReference>
<dbReference type="Proteomes" id="UP001189624">
    <property type="component" value="Chromosome 3"/>
</dbReference>
<dbReference type="Pfam" id="PF14693">
    <property type="entry name" value="Ribosomal_TL5_C"/>
    <property type="match status" value="1"/>
</dbReference>
<dbReference type="EMBL" id="OY731400">
    <property type="protein sequence ID" value="CAJ1942743.1"/>
    <property type="molecule type" value="Genomic_DNA"/>
</dbReference>
<dbReference type="InterPro" id="IPR020930">
    <property type="entry name" value="Ribosomal_uL5_bac-type"/>
</dbReference>
<keyword evidence="3" id="KW-1185">Reference proteome</keyword>
<dbReference type="GO" id="GO:0006412">
    <property type="term" value="P:translation"/>
    <property type="evidence" value="ECO:0007669"/>
    <property type="project" value="InterPro"/>
</dbReference>
<dbReference type="InterPro" id="IPR020057">
    <property type="entry name" value="Ribosomal_bL25_b-dom"/>
</dbReference>
<dbReference type="GO" id="GO:0008097">
    <property type="term" value="F:5S rRNA binding"/>
    <property type="evidence" value="ECO:0007669"/>
    <property type="project" value="TreeGrafter"/>
</dbReference>
<protein>
    <recommendedName>
        <fullName evidence="1">Large ribosomal subunit protein bL25 beta domain-containing protein</fullName>
    </recommendedName>
</protein>
<dbReference type="InterPro" id="IPR037121">
    <property type="entry name" value="Ribosomal_bL25_C"/>
</dbReference>
<dbReference type="InterPro" id="IPR011035">
    <property type="entry name" value="Ribosomal_bL25/Gln-tRNA_synth"/>
</dbReference>
<dbReference type="PANTHER" id="PTHR33284">
    <property type="entry name" value="RIBOSOMAL PROTEIN L25/GLN-TRNA SYNTHETASE, ANTI-CODON-BINDING DOMAIN-CONTAINING PROTEIN"/>
    <property type="match status" value="1"/>
</dbReference>
<dbReference type="PANTHER" id="PTHR33284:SF2">
    <property type="entry name" value="RIBOSOMAL PROTEIN L25_GLN-TRNA SYNTHETASE, ANTI-CODON-BINDING DOMAIN-CONTAINING PROTEIN"/>
    <property type="match status" value="1"/>
</dbReference>
<dbReference type="CDD" id="cd00495">
    <property type="entry name" value="Ribosomal_L25_TL5_CTC"/>
    <property type="match status" value="1"/>
</dbReference>
<reference evidence="2" key="1">
    <citation type="submission" date="2023-10" db="EMBL/GenBank/DDBJ databases">
        <authorList>
            <person name="Domelevo Entfellner J.-B."/>
        </authorList>
    </citation>
    <scope>NUCLEOTIDE SEQUENCE</scope>
</reference>
<dbReference type="Gramene" id="rna-AYBTSS11_LOCUS10998">
    <property type="protein sequence ID" value="CAJ1942743.1"/>
    <property type="gene ID" value="gene-AYBTSS11_LOCUS10998"/>
</dbReference>
<dbReference type="InterPro" id="IPR029751">
    <property type="entry name" value="Ribosomal_L25_dom"/>
</dbReference>
<name>A0AA86VDS0_9FABA</name>
<dbReference type="GO" id="GO:0022625">
    <property type="term" value="C:cytosolic large ribosomal subunit"/>
    <property type="evidence" value="ECO:0007669"/>
    <property type="project" value="TreeGrafter"/>
</dbReference>
<proteinExistence type="predicted"/>
<accession>A0AA86VDS0</accession>
<organism evidence="2 3">
    <name type="scientific">Sphenostylis stenocarpa</name>
    <dbReference type="NCBI Taxonomy" id="92480"/>
    <lineage>
        <taxon>Eukaryota</taxon>
        <taxon>Viridiplantae</taxon>
        <taxon>Streptophyta</taxon>
        <taxon>Embryophyta</taxon>
        <taxon>Tracheophyta</taxon>
        <taxon>Spermatophyta</taxon>
        <taxon>Magnoliopsida</taxon>
        <taxon>eudicotyledons</taxon>
        <taxon>Gunneridae</taxon>
        <taxon>Pentapetalae</taxon>
        <taxon>rosids</taxon>
        <taxon>fabids</taxon>
        <taxon>Fabales</taxon>
        <taxon>Fabaceae</taxon>
        <taxon>Papilionoideae</taxon>
        <taxon>50 kb inversion clade</taxon>
        <taxon>NPAAA clade</taxon>
        <taxon>indigoferoid/millettioid clade</taxon>
        <taxon>Phaseoleae</taxon>
        <taxon>Sphenostylis</taxon>
    </lineage>
</organism>